<feature type="domain" description="PBP" evidence="9">
    <location>
        <begin position="23"/>
        <end position="310"/>
    </location>
</feature>
<keyword evidence="5 7" id="KW-0813">Transport</keyword>
<proteinExistence type="inferred from homology"/>
<evidence type="ECO:0000256" key="1">
    <source>
        <dbReference type="ARBA" id="ARBA00002841"/>
    </source>
</evidence>
<dbReference type="AlphaFoldDB" id="A0A212LHT1"/>
<dbReference type="PIRSF" id="PIRSF002756">
    <property type="entry name" value="PstS"/>
    <property type="match status" value="1"/>
</dbReference>
<evidence type="ECO:0000256" key="2">
    <source>
        <dbReference type="ARBA" id="ARBA00008725"/>
    </source>
</evidence>
<feature type="signal peptide" evidence="8">
    <location>
        <begin position="1"/>
        <end position="27"/>
    </location>
</feature>
<dbReference type="InterPro" id="IPR050962">
    <property type="entry name" value="Phosphate-bind_PstS"/>
</dbReference>
<keyword evidence="8" id="KW-0732">Signal</keyword>
<evidence type="ECO:0000256" key="4">
    <source>
        <dbReference type="ARBA" id="ARBA00021889"/>
    </source>
</evidence>
<dbReference type="InterPro" id="IPR005673">
    <property type="entry name" value="ABC_phos-bd_PstS"/>
</dbReference>
<dbReference type="Gene3D" id="3.40.190.10">
    <property type="entry name" value="Periplasmic binding protein-like II"/>
    <property type="match status" value="2"/>
</dbReference>
<reference evidence="10" key="1">
    <citation type="submission" date="2016-08" db="EMBL/GenBank/DDBJ databases">
        <authorList>
            <person name="Seilhamer J.J."/>
        </authorList>
    </citation>
    <scope>NUCLEOTIDE SEQUENCE</scope>
    <source>
        <strain evidence="10">86</strain>
    </source>
</reference>
<comment type="function">
    <text evidence="1 7">Part of the ABC transporter complex PstSACB involved in phosphate import.</text>
</comment>
<dbReference type="GO" id="GO:0042301">
    <property type="term" value="F:phosphate ion binding"/>
    <property type="evidence" value="ECO:0007669"/>
    <property type="project" value="InterPro"/>
</dbReference>
<accession>A0A212LHT1</accession>
<dbReference type="Pfam" id="PF12849">
    <property type="entry name" value="PBP_like_2"/>
    <property type="match status" value="1"/>
</dbReference>
<dbReference type="SUPFAM" id="SSF53850">
    <property type="entry name" value="Periplasmic binding protein-like II"/>
    <property type="match status" value="1"/>
</dbReference>
<dbReference type="EMBL" id="FMJD01000008">
    <property type="protein sequence ID" value="SCM77123.1"/>
    <property type="molecule type" value="Genomic_DNA"/>
</dbReference>
<dbReference type="PANTHER" id="PTHR42996">
    <property type="entry name" value="PHOSPHATE-BINDING PROTEIN PSTS"/>
    <property type="match status" value="1"/>
</dbReference>
<evidence type="ECO:0000256" key="8">
    <source>
        <dbReference type="SAM" id="SignalP"/>
    </source>
</evidence>
<evidence type="ECO:0000256" key="3">
    <source>
        <dbReference type="ARBA" id="ARBA00011529"/>
    </source>
</evidence>
<organism evidence="10">
    <name type="scientific">uncultured Pleomorphomonas sp</name>
    <dbReference type="NCBI Taxonomy" id="442121"/>
    <lineage>
        <taxon>Bacteria</taxon>
        <taxon>Pseudomonadati</taxon>
        <taxon>Pseudomonadota</taxon>
        <taxon>Alphaproteobacteria</taxon>
        <taxon>Hyphomicrobiales</taxon>
        <taxon>Pleomorphomonadaceae</taxon>
        <taxon>Pleomorphomonas</taxon>
        <taxon>environmental samples</taxon>
    </lineage>
</organism>
<name>A0A212LHT1_9HYPH</name>
<dbReference type="CDD" id="cd13565">
    <property type="entry name" value="PBP2_PstS"/>
    <property type="match status" value="1"/>
</dbReference>
<dbReference type="PANTHER" id="PTHR42996:SF1">
    <property type="entry name" value="PHOSPHATE-BINDING PROTEIN PSTS"/>
    <property type="match status" value="1"/>
</dbReference>
<protein>
    <recommendedName>
        <fullName evidence="4 7">Phosphate-binding protein PstS</fullName>
    </recommendedName>
</protein>
<comment type="subunit">
    <text evidence="3 7">The complex is composed of two ATP-binding proteins (PstB), two transmembrane proteins (PstC and PstA) and a solute-binding protein (PstS).</text>
</comment>
<evidence type="ECO:0000256" key="6">
    <source>
        <dbReference type="ARBA" id="ARBA00022592"/>
    </source>
</evidence>
<dbReference type="NCBIfam" id="NF008171">
    <property type="entry name" value="PRK10918.1"/>
    <property type="match status" value="1"/>
</dbReference>
<evidence type="ECO:0000259" key="9">
    <source>
        <dbReference type="Pfam" id="PF12849"/>
    </source>
</evidence>
<comment type="similarity">
    <text evidence="2 7">Belongs to the PstS family.</text>
</comment>
<evidence type="ECO:0000313" key="10">
    <source>
        <dbReference type="EMBL" id="SCM77123.1"/>
    </source>
</evidence>
<dbReference type="InterPro" id="IPR024370">
    <property type="entry name" value="PBP_domain"/>
</dbReference>
<sequence length="354" mass="36388">MAILKSVALKLGALLLGAGLVAGSAAAAEITGAGATFPYPLYSKWAESYKAKTGTGLNYQAIGSGGGVKQIKAKTVTFGATDNPLKKDALAAAGLVQFPTVMGGIVPIVNLKGIGPNKMVLDGPTLADIYAGKIKTWNDPAIAKLNPGLSLPSTAIATVWRSDASGTNFNFTYYLSQVSPSFKSSIGSGNSVKWPGGIGAKGNDGVAATVKQTANSIGFVEYAYAKQNSVAFTKMVNAAGNVVSPDVSAFTAAAASADWSKAVGFYLILANQPGAQAWPMTAATFILVEARPKDPAATAEALKFFDWAYSSGDAAAKTLDYVPMPASVKASVRATWLRDITAGDNNAPLYKPAS</sequence>
<feature type="chain" id="PRO_5012035747" description="Phosphate-binding protein PstS" evidence="8">
    <location>
        <begin position="28"/>
        <end position="354"/>
    </location>
</feature>
<keyword evidence="6 7" id="KW-0592">Phosphate transport</keyword>
<dbReference type="GO" id="GO:0043190">
    <property type="term" value="C:ATP-binding cassette (ABC) transporter complex"/>
    <property type="evidence" value="ECO:0007669"/>
    <property type="project" value="InterPro"/>
</dbReference>
<dbReference type="RefSeq" id="WP_288197088.1">
    <property type="nucleotide sequence ID" value="NZ_LT608334.1"/>
</dbReference>
<evidence type="ECO:0000256" key="7">
    <source>
        <dbReference type="PIRNR" id="PIRNR002756"/>
    </source>
</evidence>
<dbReference type="NCBIfam" id="TIGR00975">
    <property type="entry name" value="3a0107s03"/>
    <property type="match status" value="1"/>
</dbReference>
<dbReference type="GO" id="GO:0035435">
    <property type="term" value="P:phosphate ion transmembrane transport"/>
    <property type="evidence" value="ECO:0007669"/>
    <property type="project" value="InterPro"/>
</dbReference>
<evidence type="ECO:0000256" key="5">
    <source>
        <dbReference type="ARBA" id="ARBA00022448"/>
    </source>
</evidence>
<gene>
    <name evidence="10" type="primary">pstS</name>
    <name evidence="10" type="ORF">KL86PLE_40928</name>
</gene>